<dbReference type="GeneID" id="69009185"/>
<reference evidence="5" key="2">
    <citation type="submission" date="2020-03" db="EMBL/GenBank/DDBJ databases">
        <authorList>
            <person name="Fu F.-F."/>
            <person name="Chen J."/>
        </authorList>
    </citation>
    <scope>NUCLEOTIDE SEQUENCE</scope>
    <source>
        <strain evidence="5">Lc1</strain>
    </source>
</reference>
<dbReference type="AlphaFoldDB" id="A0A8H4CJR0"/>
<evidence type="ECO:0000256" key="4">
    <source>
        <dbReference type="SAM" id="MobiDB-lite"/>
    </source>
</evidence>
<feature type="region of interest" description="Disordered" evidence="4">
    <location>
        <begin position="12"/>
        <end position="53"/>
    </location>
</feature>
<proteinExistence type="inferred from homology"/>
<dbReference type="Gene3D" id="1.25.10.10">
    <property type="entry name" value="Leucine-rich Repeat Variant"/>
    <property type="match status" value="1"/>
</dbReference>
<feature type="compositionally biased region" description="Polar residues" evidence="4">
    <location>
        <begin position="21"/>
        <end position="39"/>
    </location>
</feature>
<comment type="caution">
    <text evidence="5">The sequence shown here is derived from an EMBL/GenBank/DDBJ whole genome shotgun (WGS) entry which is preliminary data.</text>
</comment>
<organism evidence="5 6">
    <name type="scientific">Colletotrichum gloeosporioides</name>
    <name type="common">Anthracnose fungus</name>
    <name type="synonym">Glomerella cingulata</name>
    <dbReference type="NCBI Taxonomy" id="474922"/>
    <lineage>
        <taxon>Eukaryota</taxon>
        <taxon>Fungi</taxon>
        <taxon>Dikarya</taxon>
        <taxon>Ascomycota</taxon>
        <taxon>Pezizomycotina</taxon>
        <taxon>Sordariomycetes</taxon>
        <taxon>Hypocreomycetidae</taxon>
        <taxon>Glomerellales</taxon>
        <taxon>Glomerellaceae</taxon>
        <taxon>Colletotrichum</taxon>
        <taxon>Colletotrichum gloeosporioides species complex</taxon>
    </lineage>
</organism>
<sequence>MVSILRRMLNVKDRKARRASSPATTSNICVSHTTLSPKSTTETGPRTGPPRRAMSQPILMQANLTGNAKLEAVTSLMNKLGEDLKSVSLLPQQRDAALEELKIYGRDPRDAGPIFTPEGIEILTKHAFNSPSSSTSRAALRVLANAMLLNPQTRQMFVDLGYEDKACKKLKSDSFDDEFLASRVIFLTTYETNIDLLGLIQKHGLAETVVEQLGKHAKLLAKGQNKSPVDPMEDMALNEILRLLFNVSHFCSSEASAFTASIPHIITLLWKQDISPKKPLDPPFNSLVNALLNLKLEDEDIQSSIYPKNEPKKVSERLIELLDLSLKAYTDNELEQLTTPLVGVLRRVHDGAPEEVKKYIRTTLLPTEEDRKEVLGRGTSLTSRLLRNSTNPMTPQLRDAISHLLFDMSDKDASKFVENVGYGFASGFLFQNNIPIPANASEAFSSGDGQRHVNPITGQFIDKEKDVDVPEMTEEEKEREAERLFVLFERQVYSSIHAVHHANAQQIEKNRHRGYSEPGGASCEIRAF</sequence>
<dbReference type="PANTHER" id="PTHR12425">
    <property type="entry name" value="SYNEMBRYN"/>
    <property type="match status" value="1"/>
</dbReference>
<dbReference type="Pfam" id="PF10165">
    <property type="entry name" value="Ric8"/>
    <property type="match status" value="1"/>
</dbReference>
<feature type="compositionally biased region" description="Low complexity" evidence="4">
    <location>
        <begin position="40"/>
        <end position="52"/>
    </location>
</feature>
<gene>
    <name evidence="5" type="ORF">GCG54_00002021</name>
</gene>
<dbReference type="SUPFAM" id="SSF48371">
    <property type="entry name" value="ARM repeat"/>
    <property type="match status" value="1"/>
</dbReference>
<reference evidence="5" key="1">
    <citation type="journal article" date="2020" name="Phytopathology">
        <title>Genome sequence and comparative analysis of Colletotrichum gloeosporioides isolated from Liriodendron leaves.</title>
        <authorList>
            <person name="Fu F.F."/>
            <person name="Hao Z."/>
            <person name="Wang P."/>
            <person name="Lu Y."/>
            <person name="Xue L.J."/>
            <person name="Wei G."/>
            <person name="Tian Y."/>
            <person name="Baishi H."/>
            <person name="Xu H."/>
            <person name="Shi J."/>
            <person name="Cheng T."/>
            <person name="Wang G."/>
            <person name="Yi Y."/>
            <person name="Chen J."/>
        </authorList>
    </citation>
    <scope>NUCLEOTIDE SEQUENCE</scope>
    <source>
        <strain evidence="5">Lc1</strain>
    </source>
</reference>
<dbReference type="InterPro" id="IPR019318">
    <property type="entry name" value="Gua_nucleotide_exch_fac_Ric8"/>
</dbReference>
<dbReference type="PANTHER" id="PTHR12425:SF5">
    <property type="entry name" value="SYNEMBRYN"/>
    <property type="match status" value="1"/>
</dbReference>
<keyword evidence="3" id="KW-0143">Chaperone</keyword>
<evidence type="ECO:0000256" key="1">
    <source>
        <dbReference type="ARBA" id="ARBA00009049"/>
    </source>
</evidence>
<evidence type="ECO:0000256" key="2">
    <source>
        <dbReference type="ARBA" id="ARBA00022658"/>
    </source>
</evidence>
<dbReference type="GO" id="GO:0007186">
    <property type="term" value="P:G protein-coupled receptor signaling pathway"/>
    <property type="evidence" value="ECO:0007669"/>
    <property type="project" value="TreeGrafter"/>
</dbReference>
<dbReference type="EMBL" id="WVTB01000045">
    <property type="protein sequence ID" value="KAF3805243.1"/>
    <property type="molecule type" value="Genomic_DNA"/>
</dbReference>
<evidence type="ECO:0000256" key="3">
    <source>
        <dbReference type="ARBA" id="ARBA00023186"/>
    </source>
</evidence>
<dbReference type="GO" id="GO:0005737">
    <property type="term" value="C:cytoplasm"/>
    <property type="evidence" value="ECO:0007669"/>
    <property type="project" value="TreeGrafter"/>
</dbReference>
<evidence type="ECO:0000313" key="5">
    <source>
        <dbReference type="EMBL" id="KAF3805243.1"/>
    </source>
</evidence>
<evidence type="ECO:0000313" key="6">
    <source>
        <dbReference type="Proteomes" id="UP000613401"/>
    </source>
</evidence>
<dbReference type="InterPro" id="IPR011989">
    <property type="entry name" value="ARM-like"/>
</dbReference>
<name>A0A8H4CJR0_COLGL</name>
<keyword evidence="2" id="KW-0344">Guanine-nucleotide releasing factor</keyword>
<dbReference type="InterPro" id="IPR016024">
    <property type="entry name" value="ARM-type_fold"/>
</dbReference>
<dbReference type="Proteomes" id="UP000613401">
    <property type="component" value="Unassembled WGS sequence"/>
</dbReference>
<dbReference type="GO" id="GO:0001965">
    <property type="term" value="F:G-protein alpha-subunit binding"/>
    <property type="evidence" value="ECO:0007669"/>
    <property type="project" value="TreeGrafter"/>
</dbReference>
<protein>
    <submittedName>
        <fullName evidence="5">Synembryn-like protein C3E7.04c</fullName>
    </submittedName>
</protein>
<accession>A0A8H4CJR0</accession>
<dbReference type="GO" id="GO:0005085">
    <property type="term" value="F:guanyl-nucleotide exchange factor activity"/>
    <property type="evidence" value="ECO:0007669"/>
    <property type="project" value="UniProtKB-KW"/>
</dbReference>
<dbReference type="RefSeq" id="XP_045264402.1">
    <property type="nucleotide sequence ID" value="XM_045402120.1"/>
</dbReference>
<keyword evidence="6" id="KW-1185">Reference proteome</keyword>
<comment type="similarity">
    <text evidence="1">Belongs to the synembryn family.</text>
</comment>